<accession>A0AAT9JJK3</accession>
<sequence>MRATFNFFLSAVYFSRPTVLPSYKKSVPTQ</sequence>
<reference evidence="1" key="1">
    <citation type="journal article" date="2023" name="Microbiome">
        <title>Phages are unrecognized players in the ecology of the oral pathogen Porphyromonas gingivalis.</title>
        <authorList>
            <person name="Matrishin C.B."/>
            <person name="Haase E.M."/>
            <person name="Dewhirst F.E."/>
            <person name="Mark Welch J.L."/>
            <person name="Miranda-Sanchez F."/>
            <person name="Chen T."/>
            <person name="MacFarland D.C."/>
            <person name="Kauffman K.M."/>
        </authorList>
    </citation>
    <scope>NUCLEOTIDE SEQUENCE</scope>
</reference>
<proteinExistence type="predicted"/>
<name>A0AAT9JJK3_9CAUD</name>
<organism evidence="1">
    <name type="scientific">Porphyromonas phage phage017a_JCVISC001</name>
    <dbReference type="NCBI Taxonomy" id="3154107"/>
    <lineage>
        <taxon>Viruses</taxon>
        <taxon>Duplodnaviria</taxon>
        <taxon>Heunggongvirae</taxon>
        <taxon>Uroviricota</taxon>
        <taxon>Caudoviricetes</taxon>
        <taxon>Nixviridae</taxon>
        <taxon>Dewhirstvirus</taxon>
        <taxon>Dewhirstvirus pging00K</taxon>
    </lineage>
</organism>
<protein>
    <submittedName>
        <fullName evidence="1">Uncharacterized protein</fullName>
    </submittedName>
</protein>
<evidence type="ECO:0000313" key="1">
    <source>
        <dbReference type="EMBL" id="DBA55414.1"/>
    </source>
</evidence>
<reference evidence="1" key="2">
    <citation type="submission" date="2024-05" db="EMBL/GenBank/DDBJ databases">
        <authorList>
            <person name="Matrishin C.B."/>
            <person name="Kauffman K.M."/>
        </authorList>
    </citation>
    <scope>NUCLEOTIDE SEQUENCE</scope>
</reference>
<dbReference type="EMBL" id="BK068098">
    <property type="protein sequence ID" value="DBA55414.1"/>
    <property type="molecule type" value="Genomic_DNA"/>
</dbReference>